<gene>
    <name evidence="1" type="ORF">TbgDal_XI18060</name>
</gene>
<reference evidence="2" key="1">
    <citation type="journal article" date="2010" name="PLoS Negl. Trop. Dis.">
        <title>The genome sequence of Trypanosoma brucei gambiense, causative agent of chronic human african trypanosomiasis.</title>
        <authorList>
            <person name="Jackson A.P."/>
            <person name="Sanders M."/>
            <person name="Berry A."/>
            <person name="McQuillan J."/>
            <person name="Aslett M.A."/>
            <person name="Quail M.A."/>
            <person name="Chukualim B."/>
            <person name="Capewell P."/>
            <person name="MacLeod A."/>
            <person name="Melville S.E."/>
            <person name="Gibson W."/>
            <person name="Barry J.D."/>
            <person name="Berriman M."/>
            <person name="Hertz-Fowler C."/>
        </authorList>
    </citation>
    <scope>NUCLEOTIDE SEQUENCE [LARGE SCALE GENOMIC DNA]</scope>
    <source>
        <strain evidence="2">MHOM/CI/86/DAL972</strain>
    </source>
</reference>
<dbReference type="EMBL" id="FN554974">
    <property type="protein sequence ID" value="CBH18686.1"/>
    <property type="molecule type" value="Genomic_DNA"/>
</dbReference>
<proteinExistence type="predicted"/>
<organism evidence="1 2">
    <name type="scientific">Trypanosoma brucei gambiense (strain MHOM/CI/86/DAL972)</name>
    <dbReference type="NCBI Taxonomy" id="679716"/>
    <lineage>
        <taxon>Eukaryota</taxon>
        <taxon>Discoba</taxon>
        <taxon>Euglenozoa</taxon>
        <taxon>Kinetoplastea</taxon>
        <taxon>Metakinetoplastina</taxon>
        <taxon>Trypanosomatida</taxon>
        <taxon>Trypanosomatidae</taxon>
        <taxon>Trypanosoma</taxon>
    </lineage>
</organism>
<evidence type="ECO:0000313" key="1">
    <source>
        <dbReference type="EMBL" id="CBH18686.1"/>
    </source>
</evidence>
<name>D0AAI5_TRYB9</name>
<dbReference type="AlphaFoldDB" id="D0AAI5"/>
<dbReference type="KEGG" id="tbg:TbgDal_XI18060"/>
<dbReference type="Proteomes" id="UP000002316">
    <property type="component" value="Chromosome 11"/>
</dbReference>
<dbReference type="GeneID" id="23867025"/>
<sequence length="114" mass="13054">MLYRFPDIFIWLNTHQPAPFCAVVSTMVAKVWCEIFGDPSSISTAVVSLRHHDTFRWRCGEMRIGGHYWNFHIGRFPISILFRTPMTFLFGRVCSGNASQVAATLLFSVSLLRL</sequence>
<dbReference type="RefSeq" id="XP_011780950.1">
    <property type="nucleotide sequence ID" value="XM_011782648.1"/>
</dbReference>
<evidence type="ECO:0000313" key="2">
    <source>
        <dbReference type="Proteomes" id="UP000002316"/>
    </source>
</evidence>
<accession>D0AAI5</accession>
<protein>
    <submittedName>
        <fullName evidence="1">Uncharacterized protein</fullName>
    </submittedName>
</protein>